<dbReference type="InterPro" id="IPR036226">
    <property type="entry name" value="LipOase_C_sf"/>
</dbReference>
<gene>
    <name evidence="5" type="ORF">H920_19762</name>
</gene>
<dbReference type="PANTHER" id="PTHR11771">
    <property type="entry name" value="LIPOXYGENASE"/>
    <property type="match status" value="1"/>
</dbReference>
<protein>
    <submittedName>
        <fullName evidence="5">Arachidonate 15-lipoxygenase B</fullName>
    </submittedName>
</protein>
<evidence type="ECO:0000256" key="2">
    <source>
        <dbReference type="ARBA" id="ARBA00022964"/>
    </source>
</evidence>
<dbReference type="InterPro" id="IPR013819">
    <property type="entry name" value="LipOase_C"/>
</dbReference>
<evidence type="ECO:0000259" key="4">
    <source>
        <dbReference type="PROSITE" id="PS51393"/>
    </source>
</evidence>
<dbReference type="Gene3D" id="3.10.450.60">
    <property type="match status" value="1"/>
</dbReference>
<dbReference type="Proteomes" id="UP000028990">
    <property type="component" value="Unassembled WGS sequence"/>
</dbReference>
<keyword evidence="2" id="KW-0223">Dioxygenase</keyword>
<evidence type="ECO:0000256" key="1">
    <source>
        <dbReference type="ARBA" id="ARBA00022723"/>
    </source>
</evidence>
<keyword evidence="1" id="KW-0479">Metal-binding</keyword>
<evidence type="ECO:0000313" key="5">
    <source>
        <dbReference type="EMBL" id="KFO18858.1"/>
    </source>
</evidence>
<accession>A0A091CN00</accession>
<keyword evidence="3" id="KW-0560">Oxidoreductase</keyword>
<dbReference type="EMBL" id="KN125302">
    <property type="protein sequence ID" value="KFO18858.1"/>
    <property type="molecule type" value="Genomic_DNA"/>
</dbReference>
<name>A0A091CN00_FUKDA</name>
<dbReference type="SUPFAM" id="SSF48484">
    <property type="entry name" value="Lipoxigenase"/>
    <property type="match status" value="1"/>
</dbReference>
<feature type="domain" description="Lipoxygenase" evidence="4">
    <location>
        <begin position="1"/>
        <end position="125"/>
    </location>
</feature>
<evidence type="ECO:0000313" key="6">
    <source>
        <dbReference type="Proteomes" id="UP000028990"/>
    </source>
</evidence>
<dbReference type="Gene3D" id="1.20.245.10">
    <property type="entry name" value="Lipoxygenase-1, Domain 5"/>
    <property type="match status" value="1"/>
</dbReference>
<evidence type="ECO:0000256" key="3">
    <source>
        <dbReference type="ARBA" id="ARBA00023002"/>
    </source>
</evidence>
<dbReference type="GO" id="GO:0046872">
    <property type="term" value="F:metal ion binding"/>
    <property type="evidence" value="ECO:0007669"/>
    <property type="project" value="UniProtKB-KW"/>
</dbReference>
<dbReference type="InterPro" id="IPR000907">
    <property type="entry name" value="LipOase"/>
</dbReference>
<dbReference type="PROSITE" id="PS51393">
    <property type="entry name" value="LIPOXYGENASE_3"/>
    <property type="match status" value="1"/>
</dbReference>
<dbReference type="AlphaFoldDB" id="A0A091CN00"/>
<dbReference type="GO" id="GO:0034440">
    <property type="term" value="P:lipid oxidation"/>
    <property type="evidence" value="ECO:0007669"/>
    <property type="project" value="InterPro"/>
</dbReference>
<proteinExistence type="predicted"/>
<keyword evidence="6" id="KW-1185">Reference proteome</keyword>
<dbReference type="GO" id="GO:0016702">
    <property type="term" value="F:oxidoreductase activity, acting on single donors with incorporation of molecular oxygen, incorporation of two atoms of oxygen"/>
    <property type="evidence" value="ECO:0007669"/>
    <property type="project" value="InterPro"/>
</dbReference>
<reference evidence="5 6" key="1">
    <citation type="submission" date="2013-11" db="EMBL/GenBank/DDBJ databases">
        <title>The Damaraland mole rat (Fukomys damarensis) genome and evolution of African mole rats.</title>
        <authorList>
            <person name="Gladyshev V.N."/>
            <person name="Fang X."/>
        </authorList>
    </citation>
    <scope>NUCLEOTIDE SEQUENCE [LARGE SCALE GENOMIC DNA]</scope>
    <source>
        <tissue evidence="5">Liver</tissue>
    </source>
</reference>
<sequence length="125" mass="13886">MGNNTPATVLSELESEYAFEHWQQDAFFTFQFLNGLNPILIHYCCCLPKNFPVTDTVLAPLLGHQTSLQAELEKRSLYLVVHAIFSGLHSSIINGKPQLMAVPLTLLHQHPSAGLLLPLTFQISS</sequence>
<organism evidence="5 6">
    <name type="scientific">Fukomys damarensis</name>
    <name type="common">Damaraland mole rat</name>
    <name type="synonym">Cryptomys damarensis</name>
    <dbReference type="NCBI Taxonomy" id="885580"/>
    <lineage>
        <taxon>Eukaryota</taxon>
        <taxon>Metazoa</taxon>
        <taxon>Chordata</taxon>
        <taxon>Craniata</taxon>
        <taxon>Vertebrata</taxon>
        <taxon>Euteleostomi</taxon>
        <taxon>Mammalia</taxon>
        <taxon>Eutheria</taxon>
        <taxon>Euarchontoglires</taxon>
        <taxon>Glires</taxon>
        <taxon>Rodentia</taxon>
        <taxon>Hystricomorpha</taxon>
        <taxon>Bathyergidae</taxon>
        <taxon>Fukomys</taxon>
    </lineage>
</organism>